<dbReference type="Proteomes" id="UP000198508">
    <property type="component" value="Unassembled WGS sequence"/>
</dbReference>
<dbReference type="PANTHER" id="PTHR31891">
    <property type="entry name" value="FORMAMIDASE C869.04-RELATED"/>
    <property type="match status" value="1"/>
</dbReference>
<dbReference type="PANTHER" id="PTHR31891:SF1">
    <property type="entry name" value="FORMAMIDASE C869.04-RELATED"/>
    <property type="match status" value="1"/>
</dbReference>
<dbReference type="GO" id="GO:0016811">
    <property type="term" value="F:hydrolase activity, acting on carbon-nitrogen (but not peptide) bonds, in linear amides"/>
    <property type="evidence" value="ECO:0007669"/>
    <property type="project" value="InterPro"/>
</dbReference>
<dbReference type="Gene3D" id="2.60.120.580">
    <property type="entry name" value="Acetamidase/Formamidase-like domains"/>
    <property type="match status" value="2"/>
</dbReference>
<dbReference type="STRING" id="460384.SAMN05216313_12366"/>
<dbReference type="RefSeq" id="WP_092367640.1">
    <property type="nucleotide sequence ID" value="NZ_DAINWJ010000210.1"/>
</dbReference>
<sequence>MRYIEKKHVIHTFSPEHPPVGRARSGETVTFETYDCYKGQLLPGDTTFADLDRSLENPATGPLFVEEAAPGDVLRVDILDISLDPVGILDMGPASGALKGKVSATVIRRVPVQDNRIHYRNLEIPARPMVGVIGVAPESGAVSTMTPMNHGGNMDCTRIEAGCSLYLPVKAPGALLAMGDLHAIMGDGEVGNCGVEIGGRVTVRVHVLKGLALEYPMIRNSQKWITVAYGETLDEAGDKAVLQMFSFLTEHAGADPVDAGMYLDMLGDLAVCQIVNPMKTMRLELPRLVTEAEGFTGFAQEDGL</sequence>
<dbReference type="GeneID" id="93279275"/>
<protein>
    <submittedName>
        <fullName evidence="1">Amidase</fullName>
    </submittedName>
</protein>
<evidence type="ECO:0000313" key="2">
    <source>
        <dbReference type="Proteomes" id="UP000198508"/>
    </source>
</evidence>
<organism evidence="1 2">
    <name type="scientific">Enterocloster lavalensis</name>
    <dbReference type="NCBI Taxonomy" id="460384"/>
    <lineage>
        <taxon>Bacteria</taxon>
        <taxon>Bacillati</taxon>
        <taxon>Bacillota</taxon>
        <taxon>Clostridia</taxon>
        <taxon>Lachnospirales</taxon>
        <taxon>Lachnospiraceae</taxon>
        <taxon>Enterocloster</taxon>
    </lineage>
</organism>
<keyword evidence="2" id="KW-1185">Reference proteome</keyword>
<dbReference type="AlphaFoldDB" id="A0A1I0ISH4"/>
<dbReference type="Gene3D" id="3.10.28.20">
    <property type="entry name" value="Acetamidase/Formamidase-like domains"/>
    <property type="match status" value="1"/>
</dbReference>
<dbReference type="InterPro" id="IPR004304">
    <property type="entry name" value="FmdA_AmdA"/>
</dbReference>
<accession>A0A1I0ISH4</accession>
<dbReference type="SUPFAM" id="SSF141130">
    <property type="entry name" value="Acetamidase/Formamidase-like"/>
    <property type="match status" value="1"/>
</dbReference>
<name>A0A1I0ISH4_9FIRM</name>
<dbReference type="Pfam" id="PF03069">
    <property type="entry name" value="FmdA_AmdA"/>
    <property type="match status" value="2"/>
</dbReference>
<dbReference type="EMBL" id="FOIM01000023">
    <property type="protein sequence ID" value="SEU00112.1"/>
    <property type="molecule type" value="Genomic_DNA"/>
</dbReference>
<proteinExistence type="predicted"/>
<gene>
    <name evidence="1" type="ORF">SAMN05216313_12366</name>
</gene>
<evidence type="ECO:0000313" key="1">
    <source>
        <dbReference type="EMBL" id="SEU00112.1"/>
    </source>
</evidence>
<reference evidence="2" key="1">
    <citation type="submission" date="2016-10" db="EMBL/GenBank/DDBJ databases">
        <authorList>
            <person name="Varghese N."/>
            <person name="Submissions S."/>
        </authorList>
    </citation>
    <scope>NUCLEOTIDE SEQUENCE [LARGE SCALE GENOMIC DNA]</scope>
    <source>
        <strain evidence="2">NLAE-zl-G277</strain>
    </source>
</reference>